<comment type="caution">
    <text evidence="1">The sequence shown here is derived from an EMBL/GenBank/DDBJ whole genome shotgun (WGS) entry which is preliminary data.</text>
</comment>
<dbReference type="Proteomes" id="UP000789702">
    <property type="component" value="Unassembled WGS sequence"/>
</dbReference>
<gene>
    <name evidence="1" type="ORF">DHETER_LOCUS7105</name>
</gene>
<evidence type="ECO:0000313" key="2">
    <source>
        <dbReference type="Proteomes" id="UP000789702"/>
    </source>
</evidence>
<name>A0ACA9MTG0_9GLOM</name>
<accession>A0ACA9MTG0</accession>
<proteinExistence type="predicted"/>
<sequence>MKQAAKNKYSNYRGLNSISSNITTSNNRTSSNIATASNKTTSNNIYSKIGNGQGTTLIKNMALDQLYYGEMIVGNQKFNMLLDSGSSPFWIPNKNCTSAACQIHKYDSSKSPTFKPEGNPWSIFYQTGTVSGVTGIDNVQIGHIIDTEPDDFISLENDGLCGLAFDELNIMNNGAPTVISTLITQKKINAIFNDAKVNNNPMSFSGKLALIDTGITTMLIPPNDAEAIHEQIPGFEYDSQDGVYIIPCDTTAIVSLKFGGVDYEIPSRDLIFLRISSTQCVSSI</sequence>
<keyword evidence="2" id="KW-1185">Reference proteome</keyword>
<protein>
    <submittedName>
        <fullName evidence="1">11948_t:CDS:1</fullName>
    </submittedName>
</protein>
<organism evidence="1 2">
    <name type="scientific">Dentiscutata heterogama</name>
    <dbReference type="NCBI Taxonomy" id="1316150"/>
    <lineage>
        <taxon>Eukaryota</taxon>
        <taxon>Fungi</taxon>
        <taxon>Fungi incertae sedis</taxon>
        <taxon>Mucoromycota</taxon>
        <taxon>Glomeromycotina</taxon>
        <taxon>Glomeromycetes</taxon>
        <taxon>Diversisporales</taxon>
        <taxon>Gigasporaceae</taxon>
        <taxon>Dentiscutata</taxon>
    </lineage>
</organism>
<evidence type="ECO:0000313" key="1">
    <source>
        <dbReference type="EMBL" id="CAG8597293.1"/>
    </source>
</evidence>
<dbReference type="EMBL" id="CAJVPU010009658">
    <property type="protein sequence ID" value="CAG8597293.1"/>
    <property type="molecule type" value="Genomic_DNA"/>
</dbReference>
<reference evidence="1" key="1">
    <citation type="submission" date="2021-06" db="EMBL/GenBank/DDBJ databases">
        <authorList>
            <person name="Kallberg Y."/>
            <person name="Tangrot J."/>
            <person name="Rosling A."/>
        </authorList>
    </citation>
    <scope>NUCLEOTIDE SEQUENCE</scope>
    <source>
        <strain evidence="1">IL203A</strain>
    </source>
</reference>